<dbReference type="Gene3D" id="2.170.130.10">
    <property type="entry name" value="TonB-dependent receptor, plug domain"/>
    <property type="match status" value="1"/>
</dbReference>
<dbReference type="CDD" id="cd01347">
    <property type="entry name" value="ligand_gated_channel"/>
    <property type="match status" value="1"/>
</dbReference>
<reference evidence="16" key="1">
    <citation type="journal article" date="2019" name="Int. J. Syst. Evol. Microbiol.">
        <title>The Global Catalogue of Microorganisms (GCM) 10K type strain sequencing project: providing services to taxonomists for standard genome sequencing and annotation.</title>
        <authorList>
            <consortium name="The Broad Institute Genomics Platform"/>
            <consortium name="The Broad Institute Genome Sequencing Center for Infectious Disease"/>
            <person name="Wu L."/>
            <person name="Ma J."/>
        </authorList>
    </citation>
    <scope>NUCLEOTIDE SEQUENCE [LARGE SCALE GENOMIC DNA]</scope>
    <source>
        <strain evidence="16">NBRC 102407</strain>
    </source>
</reference>
<keyword evidence="7 10" id="KW-0472">Membrane</keyword>
<dbReference type="SUPFAM" id="SSF56935">
    <property type="entry name" value="Porins"/>
    <property type="match status" value="1"/>
</dbReference>
<protein>
    <submittedName>
        <fullName evidence="15">TonB-dependent receptor</fullName>
    </submittedName>
</protein>
<evidence type="ECO:0000259" key="13">
    <source>
        <dbReference type="Pfam" id="PF00593"/>
    </source>
</evidence>
<keyword evidence="5 10" id="KW-0812">Transmembrane</keyword>
<keyword evidence="12" id="KW-0732">Signal</keyword>
<organism evidence="15 16">
    <name type="scientific">Zoogloea oryzae</name>
    <dbReference type="NCBI Taxonomy" id="310767"/>
    <lineage>
        <taxon>Bacteria</taxon>
        <taxon>Pseudomonadati</taxon>
        <taxon>Pseudomonadota</taxon>
        <taxon>Betaproteobacteria</taxon>
        <taxon>Rhodocyclales</taxon>
        <taxon>Zoogloeaceae</taxon>
        <taxon>Zoogloea</taxon>
    </lineage>
</organism>
<feature type="domain" description="TonB-dependent receptor-like beta-barrel" evidence="13">
    <location>
        <begin position="200"/>
        <end position="607"/>
    </location>
</feature>
<proteinExistence type="inferred from homology"/>
<dbReference type="EMBL" id="BSPX01000126">
    <property type="protein sequence ID" value="GLT24677.1"/>
    <property type="molecule type" value="Genomic_DNA"/>
</dbReference>
<comment type="subcellular location">
    <subcellularLocation>
        <location evidence="1 10">Cell outer membrane</location>
        <topology evidence="1 10">Multi-pass membrane protein</topology>
    </subcellularLocation>
</comment>
<evidence type="ECO:0000256" key="8">
    <source>
        <dbReference type="ARBA" id="ARBA00023170"/>
    </source>
</evidence>
<evidence type="ECO:0000256" key="7">
    <source>
        <dbReference type="ARBA" id="ARBA00023136"/>
    </source>
</evidence>
<dbReference type="PANTHER" id="PTHR30069">
    <property type="entry name" value="TONB-DEPENDENT OUTER MEMBRANE RECEPTOR"/>
    <property type="match status" value="1"/>
</dbReference>
<keyword evidence="3 10" id="KW-0813">Transport</keyword>
<evidence type="ECO:0000256" key="6">
    <source>
        <dbReference type="ARBA" id="ARBA00023077"/>
    </source>
</evidence>
<dbReference type="InterPro" id="IPR012910">
    <property type="entry name" value="Plug_dom"/>
</dbReference>
<evidence type="ECO:0000256" key="3">
    <source>
        <dbReference type="ARBA" id="ARBA00022448"/>
    </source>
</evidence>
<dbReference type="InterPro" id="IPR039426">
    <property type="entry name" value="TonB-dep_rcpt-like"/>
</dbReference>
<keyword evidence="6 11" id="KW-0798">TonB box</keyword>
<dbReference type="InterPro" id="IPR036942">
    <property type="entry name" value="Beta-barrel_TonB_sf"/>
</dbReference>
<dbReference type="Gene3D" id="2.40.170.20">
    <property type="entry name" value="TonB-dependent receptor, beta-barrel domain"/>
    <property type="match status" value="1"/>
</dbReference>
<evidence type="ECO:0000256" key="4">
    <source>
        <dbReference type="ARBA" id="ARBA00022452"/>
    </source>
</evidence>
<feature type="chain" id="PRO_5045556248" evidence="12">
    <location>
        <begin position="23"/>
        <end position="645"/>
    </location>
</feature>
<dbReference type="PROSITE" id="PS52016">
    <property type="entry name" value="TONB_DEPENDENT_REC_3"/>
    <property type="match status" value="1"/>
</dbReference>
<dbReference type="PANTHER" id="PTHR30069:SF27">
    <property type="entry name" value="BLL4766 PROTEIN"/>
    <property type="match status" value="1"/>
</dbReference>
<dbReference type="Proteomes" id="UP001157167">
    <property type="component" value="Unassembled WGS sequence"/>
</dbReference>
<keyword evidence="9 10" id="KW-0998">Cell outer membrane</keyword>
<evidence type="ECO:0000256" key="12">
    <source>
        <dbReference type="SAM" id="SignalP"/>
    </source>
</evidence>
<evidence type="ECO:0000256" key="1">
    <source>
        <dbReference type="ARBA" id="ARBA00004571"/>
    </source>
</evidence>
<gene>
    <name evidence="15" type="primary">btuB</name>
    <name evidence="15" type="ORF">GCM10007933_41690</name>
</gene>
<feature type="signal peptide" evidence="12">
    <location>
        <begin position="1"/>
        <end position="22"/>
    </location>
</feature>
<evidence type="ECO:0000256" key="11">
    <source>
        <dbReference type="RuleBase" id="RU003357"/>
    </source>
</evidence>
<sequence>MINRLSAVALAVAAALAAPAHAADVQPEVVVSASRFDDADSKAPVSLTRISRDDIVRSGASLPDVLGMAAGVDVRPMSGALGIDTVVDLRGFGESAGSNTLILVDGQRLNPVDMSGIDWSAIPLHNVERVEVMRGTGGVLFGDRSVGGVINIITDKSGAPRASAGLTLGSYGYRRVDVSAAGSADATYFNIFANYADVNGWRKNTQGDQRAVSGRVGHILGDEREVFVDVAAYGDSNGLPGSIKRADYDADASRARSLTDHQKREGYRLRPGVRYAITDTLMLEGEITYNTSRQNAVYGATPYIANRDTTAFTPRLQWRHGLAGLASTTVAGLDVFHGKVDNVALDQAGSQLSRAFYVQNTTSLRSDLHLTLGGRRQIVRQHAEDRANGIDGEATHARNAFEAGLAWDLDRSTRLFTRWGQVFRFANTDELFGYDPLTYAPVFTGGNVRPQHGTNLEVGARYKADGLMVQGAIYRLSLTDEIGYNPITYANENFDRTRREGLELEARWRALRNLELNAGLITQNAKFVDGPYSGNTVTLVPNLKYRVGAVFDAATAGRYGATWTHVGKRRFGGDFDNTKEMLDGYGILDLHADWKVRDVTLQLRLANATNQKYAPYALYSSFAGDYYFYPAEGRTLFGSVRYDFR</sequence>
<name>A0ABQ6FHI3_9RHOO</name>
<feature type="domain" description="TonB-dependent receptor plug" evidence="14">
    <location>
        <begin position="41"/>
        <end position="149"/>
    </location>
</feature>
<dbReference type="Pfam" id="PF00593">
    <property type="entry name" value="TonB_dep_Rec_b-barrel"/>
    <property type="match status" value="1"/>
</dbReference>
<dbReference type="InterPro" id="IPR000531">
    <property type="entry name" value="Beta-barrel_TonB"/>
</dbReference>
<dbReference type="RefSeq" id="WP_284189857.1">
    <property type="nucleotide sequence ID" value="NZ_BSPX01000126.1"/>
</dbReference>
<evidence type="ECO:0000256" key="10">
    <source>
        <dbReference type="PROSITE-ProRule" id="PRU01360"/>
    </source>
</evidence>
<evidence type="ECO:0000256" key="2">
    <source>
        <dbReference type="ARBA" id="ARBA00009810"/>
    </source>
</evidence>
<keyword evidence="16" id="KW-1185">Reference proteome</keyword>
<accession>A0ABQ6FHI3</accession>
<evidence type="ECO:0000313" key="15">
    <source>
        <dbReference type="EMBL" id="GLT24677.1"/>
    </source>
</evidence>
<comment type="caution">
    <text evidence="15">The sequence shown here is derived from an EMBL/GenBank/DDBJ whole genome shotgun (WGS) entry which is preliminary data.</text>
</comment>
<evidence type="ECO:0000256" key="5">
    <source>
        <dbReference type="ARBA" id="ARBA00022692"/>
    </source>
</evidence>
<comment type="similarity">
    <text evidence="2 10 11">Belongs to the TonB-dependent receptor family.</text>
</comment>
<keyword evidence="8 15" id="KW-0675">Receptor</keyword>
<dbReference type="Pfam" id="PF07715">
    <property type="entry name" value="Plug"/>
    <property type="match status" value="1"/>
</dbReference>
<evidence type="ECO:0000256" key="9">
    <source>
        <dbReference type="ARBA" id="ARBA00023237"/>
    </source>
</evidence>
<evidence type="ECO:0000259" key="14">
    <source>
        <dbReference type="Pfam" id="PF07715"/>
    </source>
</evidence>
<keyword evidence="4 10" id="KW-1134">Transmembrane beta strand</keyword>
<evidence type="ECO:0000313" key="16">
    <source>
        <dbReference type="Proteomes" id="UP001157167"/>
    </source>
</evidence>
<dbReference type="InterPro" id="IPR037066">
    <property type="entry name" value="Plug_dom_sf"/>
</dbReference>